<dbReference type="Gene3D" id="3.20.20.70">
    <property type="entry name" value="Aldolase class I"/>
    <property type="match status" value="1"/>
</dbReference>
<reference evidence="6 7" key="1">
    <citation type="submission" date="2013-09" db="EMBL/GenBank/DDBJ databases">
        <authorList>
            <person name="Zeng Z."/>
            <person name="Chen C."/>
        </authorList>
    </citation>
    <scope>NUCLEOTIDE SEQUENCE [LARGE SCALE GENOMIC DNA]</scope>
    <source>
        <strain evidence="6 7">WB 3.3-2</strain>
    </source>
</reference>
<dbReference type="STRING" id="1121895.GCA_000378485_03044"/>
<proteinExistence type="inferred from homology"/>
<gene>
    <name evidence="6" type="ORF">Q765_10115</name>
</gene>
<dbReference type="AlphaFoldDB" id="A0A0A2M4N2"/>
<organism evidence="6 7">
    <name type="scientific">Flavobacterium rivuli WB 3.3-2 = DSM 21788</name>
    <dbReference type="NCBI Taxonomy" id="1121895"/>
    <lineage>
        <taxon>Bacteria</taxon>
        <taxon>Pseudomonadati</taxon>
        <taxon>Bacteroidota</taxon>
        <taxon>Flavobacteriia</taxon>
        <taxon>Flavobacteriales</taxon>
        <taxon>Flavobacteriaceae</taxon>
        <taxon>Flavobacterium</taxon>
    </lineage>
</organism>
<dbReference type="Proteomes" id="UP000030152">
    <property type="component" value="Unassembled WGS sequence"/>
</dbReference>
<protein>
    <submittedName>
        <fullName evidence="6">Ketohydroxyglutarate aldolase</fullName>
    </submittedName>
</protein>
<dbReference type="GO" id="GO:0016829">
    <property type="term" value="F:lyase activity"/>
    <property type="evidence" value="ECO:0007669"/>
    <property type="project" value="UniProtKB-KW"/>
</dbReference>
<name>A0A0A2M4N2_9FLAO</name>
<keyword evidence="5" id="KW-0119">Carbohydrate metabolism</keyword>
<dbReference type="PANTHER" id="PTHR30246">
    <property type="entry name" value="2-KETO-3-DEOXY-6-PHOSPHOGLUCONATE ALDOLASE"/>
    <property type="match status" value="1"/>
</dbReference>
<dbReference type="Pfam" id="PF01081">
    <property type="entry name" value="Aldolase"/>
    <property type="match status" value="1"/>
</dbReference>
<dbReference type="eggNOG" id="COG0800">
    <property type="taxonomic scope" value="Bacteria"/>
</dbReference>
<dbReference type="CDD" id="cd00452">
    <property type="entry name" value="KDPG_aldolase"/>
    <property type="match status" value="1"/>
</dbReference>
<evidence type="ECO:0000313" key="6">
    <source>
        <dbReference type="EMBL" id="KGO86571.1"/>
    </source>
</evidence>
<evidence type="ECO:0000256" key="1">
    <source>
        <dbReference type="ARBA" id="ARBA00004761"/>
    </source>
</evidence>
<evidence type="ECO:0000256" key="4">
    <source>
        <dbReference type="ARBA" id="ARBA00023239"/>
    </source>
</evidence>
<comment type="caution">
    <text evidence="6">The sequence shown here is derived from an EMBL/GenBank/DDBJ whole genome shotgun (WGS) entry which is preliminary data.</text>
</comment>
<dbReference type="InterPro" id="IPR013785">
    <property type="entry name" value="Aldolase_TIM"/>
</dbReference>
<accession>A0A0A2M4N2</accession>
<comment type="pathway">
    <text evidence="1">Carbohydrate acid metabolism.</text>
</comment>
<keyword evidence="4" id="KW-0456">Lyase</keyword>
<sequence>MMNKKDIAATAIKAQGLLPLFYHDDVTICIAVAKALYDAGVTTIEFTNRGVNALKNFEALIKERDAKMPQLLLGIGTITSNKEAADFIALGADFLISPFFDDEVCAVAIEHNILWIPGCMTPTEIHTAKKAGCTLIKLFPGNALGAGFAEAVLPLFKGLDFVVTGGVEANEQSISQWFKAGVVGVGMGSKLITKEILATSNFEQLKNSTANVLNIINTVKI</sequence>
<dbReference type="EMBL" id="JRLX01000009">
    <property type="protein sequence ID" value="KGO86571.1"/>
    <property type="molecule type" value="Genomic_DNA"/>
</dbReference>
<evidence type="ECO:0000313" key="7">
    <source>
        <dbReference type="Proteomes" id="UP000030152"/>
    </source>
</evidence>
<keyword evidence="7" id="KW-1185">Reference proteome</keyword>
<comment type="similarity">
    <text evidence="2">Belongs to the KHG/KDPG aldolase family.</text>
</comment>
<evidence type="ECO:0000256" key="3">
    <source>
        <dbReference type="ARBA" id="ARBA00011233"/>
    </source>
</evidence>
<evidence type="ECO:0000256" key="2">
    <source>
        <dbReference type="ARBA" id="ARBA00006906"/>
    </source>
</evidence>
<dbReference type="SUPFAM" id="SSF51569">
    <property type="entry name" value="Aldolase"/>
    <property type="match status" value="1"/>
</dbReference>
<dbReference type="PANTHER" id="PTHR30246:SF1">
    <property type="entry name" value="2-DEHYDRO-3-DEOXY-6-PHOSPHOGALACTONATE ALDOLASE-RELATED"/>
    <property type="match status" value="1"/>
</dbReference>
<evidence type="ECO:0000256" key="5">
    <source>
        <dbReference type="ARBA" id="ARBA00023277"/>
    </source>
</evidence>
<comment type="subunit">
    <text evidence="3">Homotrimer.</text>
</comment>
<dbReference type="InterPro" id="IPR000887">
    <property type="entry name" value="Aldlse_KDPG_KHG"/>
</dbReference>